<feature type="compositionally biased region" description="Basic and acidic residues" evidence="1">
    <location>
        <begin position="44"/>
        <end position="59"/>
    </location>
</feature>
<reference evidence="2 3" key="1">
    <citation type="journal article" date="2014" name="Genome Announc.">
        <title>Complete Genome Sequence of the Model Rhizosphere Strain Azospirillum brasilense Az39, Successfully Applied in Agriculture.</title>
        <authorList>
            <person name="Rivera D."/>
            <person name="Revale S."/>
            <person name="Molina R."/>
            <person name="Gualpa J."/>
            <person name="Puente M."/>
            <person name="Maroniche G."/>
            <person name="Paris G."/>
            <person name="Baker D."/>
            <person name="Clavijo B."/>
            <person name="McLay K."/>
            <person name="Spaepen S."/>
            <person name="Perticari A."/>
            <person name="Vazquez M."/>
            <person name="Wisniewski-Dye F."/>
            <person name="Watkins C."/>
            <person name="Martinez-Abarca F."/>
            <person name="Vanderleyden J."/>
            <person name="Cassan F."/>
        </authorList>
    </citation>
    <scope>NUCLEOTIDE SEQUENCE [LARGE SCALE GENOMIC DNA]</scope>
    <source>
        <strain evidence="2 3">Az39</strain>
    </source>
</reference>
<sequence>MEVAMTDGSIGRPEPLVRSAGVVERTGSATDRRKRRQNRQDLQQQEREQQERRDQDEANHKRRRLYDLLFDEIDELDTLNAGQRARIKQNLRAQLANRRPPPHLAPNLAQPPPADEDIERIAAELLEKAVAAHSVDHDHIVDMAAPTHPALPPGQTAENVALANQLRDCLEQRTTTSRRVAVYLRLLLTLEGAFRPHLVVDA</sequence>
<organism evidence="2 3">
    <name type="scientific">Azospirillum argentinense</name>
    <dbReference type="NCBI Taxonomy" id="2970906"/>
    <lineage>
        <taxon>Bacteria</taxon>
        <taxon>Pseudomonadati</taxon>
        <taxon>Pseudomonadota</taxon>
        <taxon>Alphaproteobacteria</taxon>
        <taxon>Rhodospirillales</taxon>
        <taxon>Azospirillaceae</taxon>
        <taxon>Azospirillum</taxon>
    </lineage>
</organism>
<evidence type="ECO:0000256" key="1">
    <source>
        <dbReference type="SAM" id="MobiDB-lite"/>
    </source>
</evidence>
<evidence type="ECO:0000313" key="2">
    <source>
        <dbReference type="EMBL" id="AIB11501.1"/>
    </source>
</evidence>
<dbReference type="AlphaFoldDB" id="A0A060DBK6"/>
<feature type="region of interest" description="Disordered" evidence="1">
    <location>
        <begin position="1"/>
        <end position="59"/>
    </location>
</feature>
<evidence type="ECO:0000313" key="3">
    <source>
        <dbReference type="Proteomes" id="UP000027186"/>
    </source>
</evidence>
<dbReference type="KEGG" id="abq:ABAZ39_05645"/>
<protein>
    <submittedName>
        <fullName evidence="2">Uncharacterized protein</fullName>
    </submittedName>
</protein>
<dbReference type="Proteomes" id="UP000027186">
    <property type="component" value="Chromosome"/>
</dbReference>
<accession>A0A060DBK6</accession>
<proteinExistence type="predicted"/>
<gene>
    <name evidence="2" type="ORF">ABAZ39_05645</name>
</gene>
<name>A0A060DBK6_9PROT</name>
<dbReference type="EMBL" id="CP007793">
    <property type="protein sequence ID" value="AIB11501.1"/>
    <property type="molecule type" value="Genomic_DNA"/>
</dbReference>